<feature type="transmembrane region" description="Helical" evidence="5">
    <location>
        <begin position="340"/>
        <end position="362"/>
    </location>
</feature>
<evidence type="ECO:0000256" key="5">
    <source>
        <dbReference type="SAM" id="Phobius"/>
    </source>
</evidence>
<evidence type="ECO:0000313" key="8">
    <source>
        <dbReference type="Proteomes" id="UP000054776"/>
    </source>
</evidence>
<keyword evidence="7" id="KW-0675">Receptor</keyword>
<comment type="subcellular location">
    <subcellularLocation>
        <location evidence="1">Membrane</location>
    </subcellularLocation>
</comment>
<feature type="domain" description="G-protein coupled receptors family 1 profile" evidence="6">
    <location>
        <begin position="125"/>
        <end position="391"/>
    </location>
</feature>
<evidence type="ECO:0000256" key="3">
    <source>
        <dbReference type="ARBA" id="ARBA00022989"/>
    </source>
</evidence>
<dbReference type="SUPFAM" id="SSF81321">
    <property type="entry name" value="Family A G protein-coupled receptor-like"/>
    <property type="match status" value="1"/>
</dbReference>
<keyword evidence="3 5" id="KW-1133">Transmembrane helix</keyword>
<dbReference type="InParanoid" id="A0A0V1B7X6"/>
<dbReference type="CDD" id="cd14978">
    <property type="entry name" value="7tmA_FMRFamide_R-like"/>
    <property type="match status" value="1"/>
</dbReference>
<comment type="caution">
    <text evidence="7">The sequence shown here is derived from an EMBL/GenBank/DDBJ whole genome shotgun (WGS) entry which is preliminary data.</text>
</comment>
<organism evidence="7 8">
    <name type="scientific">Trichinella spiralis</name>
    <name type="common">Trichina worm</name>
    <dbReference type="NCBI Taxonomy" id="6334"/>
    <lineage>
        <taxon>Eukaryota</taxon>
        <taxon>Metazoa</taxon>
        <taxon>Ecdysozoa</taxon>
        <taxon>Nematoda</taxon>
        <taxon>Enoplea</taxon>
        <taxon>Dorylaimia</taxon>
        <taxon>Trichinellida</taxon>
        <taxon>Trichinellidae</taxon>
        <taxon>Trichinella</taxon>
    </lineage>
</organism>
<feature type="transmembrane region" description="Helical" evidence="5">
    <location>
        <begin position="144"/>
        <end position="165"/>
    </location>
</feature>
<proteinExistence type="predicted"/>
<reference evidence="7 8" key="1">
    <citation type="submission" date="2015-01" db="EMBL/GenBank/DDBJ databases">
        <title>Evolution of Trichinella species and genotypes.</title>
        <authorList>
            <person name="Korhonen P.K."/>
            <person name="Edoardo P."/>
            <person name="Giuseppe L.R."/>
            <person name="Gasser R.B."/>
        </authorList>
    </citation>
    <scope>NUCLEOTIDE SEQUENCE [LARGE SCALE GENOMIC DNA]</scope>
    <source>
        <strain evidence="7">ISS3</strain>
    </source>
</reference>
<dbReference type="PANTHER" id="PTHR46709">
    <property type="entry name" value="PROTEIN CBG23488-RELATED"/>
    <property type="match status" value="1"/>
</dbReference>
<dbReference type="InterPro" id="IPR000276">
    <property type="entry name" value="GPCR_Rhodpsn"/>
</dbReference>
<dbReference type="InterPro" id="IPR017452">
    <property type="entry name" value="GPCR_Rhodpsn_7TM"/>
</dbReference>
<feature type="transmembrane region" description="Helical" evidence="5">
    <location>
        <begin position="108"/>
        <end position="132"/>
    </location>
</feature>
<evidence type="ECO:0000256" key="4">
    <source>
        <dbReference type="ARBA" id="ARBA00023136"/>
    </source>
</evidence>
<keyword evidence="4 5" id="KW-0472">Membrane</keyword>
<dbReference type="GO" id="GO:0004930">
    <property type="term" value="F:G protein-coupled receptor activity"/>
    <property type="evidence" value="ECO:0007669"/>
    <property type="project" value="InterPro"/>
</dbReference>
<feature type="transmembrane region" description="Helical" evidence="5">
    <location>
        <begin position="185"/>
        <end position="209"/>
    </location>
</feature>
<accession>A0A0V1B7X6</accession>
<keyword evidence="8" id="KW-1185">Reference proteome</keyword>
<evidence type="ECO:0000259" key="6">
    <source>
        <dbReference type="PROSITE" id="PS50262"/>
    </source>
</evidence>
<name>A0A0V1B7X6_TRISP</name>
<dbReference type="Gene3D" id="1.20.1070.10">
    <property type="entry name" value="Rhodopsin 7-helix transmembrane proteins"/>
    <property type="match status" value="1"/>
</dbReference>
<gene>
    <name evidence="7" type="primary">FR</name>
    <name evidence="7" type="ORF">T01_2716</name>
</gene>
<dbReference type="AlphaFoldDB" id="A0A0V1B7X6"/>
<dbReference type="PROSITE" id="PS50262">
    <property type="entry name" value="G_PROTEIN_RECEP_F1_2"/>
    <property type="match status" value="1"/>
</dbReference>
<evidence type="ECO:0000256" key="1">
    <source>
        <dbReference type="ARBA" id="ARBA00004370"/>
    </source>
</evidence>
<feature type="transmembrane region" description="Helical" evidence="5">
    <location>
        <begin position="230"/>
        <end position="247"/>
    </location>
</feature>
<evidence type="ECO:0000313" key="7">
    <source>
        <dbReference type="EMBL" id="KRY33082.1"/>
    </source>
</evidence>
<dbReference type="GO" id="GO:0016020">
    <property type="term" value="C:membrane"/>
    <property type="evidence" value="ECO:0007669"/>
    <property type="project" value="UniProtKB-SubCell"/>
</dbReference>
<dbReference type="Pfam" id="PF00001">
    <property type="entry name" value="7tm_1"/>
    <property type="match status" value="1"/>
</dbReference>
<dbReference type="EMBL" id="JYDH01000087">
    <property type="protein sequence ID" value="KRY33082.1"/>
    <property type="molecule type" value="Genomic_DNA"/>
</dbReference>
<dbReference type="eggNOG" id="KOG3656">
    <property type="taxonomic scope" value="Eukaryota"/>
</dbReference>
<dbReference type="FunCoup" id="A0A0V1B7X6">
    <property type="interactions" value="8"/>
</dbReference>
<keyword evidence="2 5" id="KW-0812">Transmembrane</keyword>
<sequence length="584" mass="66793">MEIFGYLMKISSSSSGLKWLASQLQQPTKSATQQPVTTCRCFVYEHILRYTAQFWPCHKADALAKLSLIYSPRLAYHWRGDALLLQIRMTEANDTCHYEKHEWLEEKFYLISVCGTAIALFGIIANITTALVLKRPKMRSPSNIYLNALAICDCFLLVTAVMLYSVEYVYEYFENVLLYKMWYSYVKYCYPLSNAAQTGSIYITVSVTFERYLAVVHPNRRKLKCQQSTTTPVIVAVVVFSIIFNFSKFFEIDIVERAECPNFSRLALVSTPLLSDEIYRYVYTLWLSQLVQVLIPFFTLLIFNTAIAISARKQMHRERRLSAGQAHLNEMKERSRDATVILIVVVLNFLICNSWGLVMTLMEAFYGVPTLVVTWPKFYTFSREAVNFLVKDCSVFFASLQSEFKRSIHFINCQHACMYCVPMHRRTTIVHSSINFIVYYSFGKDFRMELESMITSTRVTYLTRMAMEHMSLAKRLALQPKLTNSSEAGSTVNISENVDNKPIPVVADINGRAETATTMLSLLPVHSQQSIPSFKDANANLKPNHSLINLTSFNNFQTVYQAETTAAAENSTARNESLHYAKSA</sequence>
<protein>
    <submittedName>
        <fullName evidence="7">FMRFamide receptor</fullName>
    </submittedName>
</protein>
<evidence type="ECO:0000256" key="2">
    <source>
        <dbReference type="ARBA" id="ARBA00022692"/>
    </source>
</evidence>
<dbReference type="Proteomes" id="UP000054776">
    <property type="component" value="Unassembled WGS sequence"/>
</dbReference>
<feature type="transmembrane region" description="Helical" evidence="5">
    <location>
        <begin position="290"/>
        <end position="311"/>
    </location>
</feature>
<dbReference type="PRINTS" id="PR00237">
    <property type="entry name" value="GPCRRHODOPSN"/>
</dbReference>
<dbReference type="OrthoDB" id="10011262at2759"/>